<dbReference type="Pfam" id="PF07532">
    <property type="entry name" value="Big_4"/>
    <property type="match status" value="1"/>
</dbReference>
<sequence>MRKLRIRTLAALAAASLAAAGIVGIAPPKASAATAVTVTINPSYQSDAFEGWGTSLVWFANATGDYPQEVREQLRDAVFGEEGLNLNIARYNIGGGNATNVPDYLRPGGAVEGWWNPDLHATDDEGSITSTYADRGRYRAAWNGDDMNSYNLSADATQRWWIDAIKADITHWEAFSNSPPYFLTQSGFVSGGINDGWAEQLSSDDMEAFADYLVTVVDELESAHGIKVNTIDPFNEPNTNYWSTSIRSGEQWPNSSSRQEGAHIGPQAQNEMIQVLQARLNEPGTGTEAVISAMDETNPSTFVTDWNAYSARSRAAVDQYNVHTYGTGDRQVVRDIAKVDDTSLWMSEVEGDWSPKNGLNLTEMGNGLGMAQHITDDLRELEPDAWVFWQPVEDLYNMEKVERLNWGSVFIDFDCNDNGDSERRLADGDADPSCKVLTNSKYNTVRNYTHYIVPGSHLIPTDSTQSTAAIRPDGSGVNMVHINDSSEERAVTIDLSKFASVAGATVTPVTTTESPESDPTANALVTGSAVNVDPVTKTATLTVPAMSVTTFLIDGVTGVADNAAFLQDGHTYEVTGVQSGRSLTAKNGGVVIDDFTPADSANQLWTVHTLSGAGTNQQRVTLTNRAGQVLADVDGTAVAAAPDTVSEDSSTWIVTTTNGEDFSLVSTTRPVVVEVNGQAQSAGSRIGTYKSNGGSNQRWTARDITITGFKPVTANTSVGVVPVLPETVIPLYADGPGAPASVTWDVSEQDWSTSGTVTIHGSGTDAYGNAFDDVVATIEVGPATSSDPTSVTVRSGASVADVSAEAPETVRAQAGDSASRFDAPVVWDFSDLTAEQLATVGVYVVPGTASSGGAEIPATLNVIVVGVAPANIAPESAPTATFTEPGYSVEGTTNLVLTDKAWSNWKSSDKNLSDTLTYTFADNETVTDATVYFYMDGSSHSWATQIVPEYLDPDTGSWMSLPSVPVPDQATAPTVTVDFGNIQAAAVRFVLTARENTHMIVSEVEINALRAAPSSVSTISRLTVGGVDVEGFSPDVTEYALTVTADEQPPVFAVPTDVDASVDQRSDGQGTTTITVTAPDGTQMTYTVHVTLTQPIATPEPTQAGTPSAVPQPTATSSAGAPTSAPIPEATTASSAMPTAIPQSPGSTPSQSAEAAITARASAQPVPGKSGHSLARTGVNIASAFAAAGLLVSGTVLLRRRSES</sequence>
<feature type="compositionally biased region" description="Low complexity" evidence="1">
    <location>
        <begin position="1113"/>
        <end position="1126"/>
    </location>
</feature>
<name>A0A1L7RSH7_9ACTO</name>
<organism evidence="5">
    <name type="scientific">Actinomyces succiniciruminis</name>
    <dbReference type="NCBI Taxonomy" id="1522002"/>
    <lineage>
        <taxon>Bacteria</taxon>
        <taxon>Bacillati</taxon>
        <taxon>Actinomycetota</taxon>
        <taxon>Actinomycetes</taxon>
        <taxon>Actinomycetales</taxon>
        <taxon>Actinomycetaceae</taxon>
        <taxon>Actinomyces</taxon>
    </lineage>
</organism>
<feature type="domain" description="Bacterial Ig-like" evidence="3">
    <location>
        <begin position="710"/>
        <end position="761"/>
    </location>
</feature>
<dbReference type="InterPro" id="IPR039743">
    <property type="entry name" value="6GAL/EXGAL"/>
</dbReference>
<keyword evidence="2" id="KW-0732">Signal</keyword>
<protein>
    <submittedName>
        <fullName evidence="5">Ig domain protein</fullName>
        <ecNumber evidence="5">3.2.1.-</ecNumber>
    </submittedName>
</protein>
<feature type="compositionally biased region" description="Polar residues" evidence="1">
    <location>
        <begin position="1131"/>
        <end position="1149"/>
    </location>
</feature>
<dbReference type="SUPFAM" id="SSF51445">
    <property type="entry name" value="(Trans)glycosidases"/>
    <property type="match status" value="1"/>
</dbReference>
<evidence type="ECO:0000256" key="2">
    <source>
        <dbReference type="SAM" id="SignalP"/>
    </source>
</evidence>
<dbReference type="Gene3D" id="2.60.120.260">
    <property type="entry name" value="Galactose-binding domain-like"/>
    <property type="match status" value="1"/>
</dbReference>
<keyword evidence="5" id="KW-0326">Glycosidase</keyword>
<evidence type="ECO:0000259" key="4">
    <source>
        <dbReference type="Pfam" id="PF14587"/>
    </source>
</evidence>
<feature type="compositionally biased region" description="Polar residues" evidence="1">
    <location>
        <begin position="1097"/>
        <end position="1111"/>
    </location>
</feature>
<feature type="signal peptide" evidence="2">
    <location>
        <begin position="1"/>
        <end position="32"/>
    </location>
</feature>
<dbReference type="RefSeq" id="WP_210581436.1">
    <property type="nucleotide sequence ID" value="NZ_LK995531.1"/>
</dbReference>
<reference evidence="5" key="1">
    <citation type="submission" date="2014-07" db="EMBL/GenBank/DDBJ databases">
        <authorList>
            <person name="Zhang J.E."/>
            <person name="Yang H."/>
            <person name="Guo J."/>
            <person name="Deng Z."/>
            <person name="Luo H."/>
            <person name="Luo M."/>
            <person name="Zhao B."/>
        </authorList>
    </citation>
    <scope>NUCLEOTIDE SEQUENCE</scope>
    <source>
        <strain evidence="5">AM4</strain>
    </source>
</reference>
<evidence type="ECO:0000313" key="5">
    <source>
        <dbReference type="EMBL" id="CED92153.1"/>
    </source>
</evidence>
<evidence type="ECO:0000259" key="3">
    <source>
        <dbReference type="Pfam" id="PF07532"/>
    </source>
</evidence>
<accession>A0A1L7RSH7</accession>
<dbReference type="PANTHER" id="PTHR42767">
    <property type="entry name" value="ENDO-BETA-1,6-GALACTANASE"/>
    <property type="match status" value="1"/>
</dbReference>
<dbReference type="InterPro" id="IPR011081">
    <property type="entry name" value="Big_4"/>
</dbReference>
<gene>
    <name evidence="5" type="ORF">AAM4_2321</name>
</gene>
<feature type="compositionally biased region" description="Low complexity" evidence="1">
    <location>
        <begin position="1150"/>
        <end position="1163"/>
    </location>
</feature>
<dbReference type="CDD" id="cd00161">
    <property type="entry name" value="beta-trefoil_Ricin-like"/>
    <property type="match status" value="1"/>
</dbReference>
<dbReference type="Gene3D" id="3.20.20.80">
    <property type="entry name" value="Glycosidases"/>
    <property type="match status" value="1"/>
</dbReference>
<keyword evidence="5" id="KW-0378">Hydrolase</keyword>
<dbReference type="InterPro" id="IPR017853">
    <property type="entry name" value="GH"/>
</dbReference>
<proteinExistence type="predicted"/>
<dbReference type="InterPro" id="IPR035992">
    <property type="entry name" value="Ricin_B-like_lectins"/>
</dbReference>
<dbReference type="SUPFAM" id="SSF50370">
    <property type="entry name" value="Ricin B-like lectins"/>
    <property type="match status" value="1"/>
</dbReference>
<dbReference type="Pfam" id="PF14587">
    <property type="entry name" value="Glyco_hydr_30_2"/>
    <property type="match status" value="1"/>
</dbReference>
<dbReference type="GO" id="GO:0004553">
    <property type="term" value="F:hydrolase activity, hydrolyzing O-glycosyl compounds"/>
    <property type="evidence" value="ECO:0007669"/>
    <property type="project" value="InterPro"/>
</dbReference>
<dbReference type="Gene3D" id="2.80.10.50">
    <property type="match status" value="1"/>
</dbReference>
<dbReference type="EMBL" id="LK995531">
    <property type="protein sequence ID" value="CED92153.1"/>
    <property type="molecule type" value="Genomic_DNA"/>
</dbReference>
<evidence type="ECO:0000256" key="1">
    <source>
        <dbReference type="SAM" id="MobiDB-lite"/>
    </source>
</evidence>
<dbReference type="PANTHER" id="PTHR42767:SF1">
    <property type="entry name" value="ENDO-BETA-1,6-GALACTANASE-LIKE DOMAIN-CONTAINING PROTEIN"/>
    <property type="match status" value="1"/>
</dbReference>
<feature type="chain" id="PRO_5012521410" evidence="2">
    <location>
        <begin position="33"/>
        <end position="1204"/>
    </location>
</feature>
<feature type="domain" description="Endo-beta-1,6-galactanase-like" evidence="4">
    <location>
        <begin position="129"/>
        <end position="294"/>
    </location>
</feature>
<dbReference type="AlphaFoldDB" id="A0A1L7RSH7"/>
<feature type="region of interest" description="Disordered" evidence="1">
    <location>
        <begin position="1097"/>
        <end position="1172"/>
    </location>
</feature>
<dbReference type="InterPro" id="IPR039514">
    <property type="entry name" value="6GAL-like"/>
</dbReference>
<dbReference type="EC" id="3.2.1.-" evidence="5"/>